<sequence>MLDAECDEDCDLDCSLAVNATGRRAAYDAFRKVPETRVAQNLYLCASIELKHRTVDTDDDIIEQTAEFWLDVVGNGDDGDDGDGDGIKVKVCKTFFTRTLGLPDSRLEALLEPETFEWFSRYRRGDDYGESGIEDDEDHDEDYEHRRRRYANNGFGNDDEIPCTDFHLDKNNLAFVEETDSDVEVYLDGITHSAYNNVISYIQTIPRVVSTWISRENNEEAFKFECSINCHFLYLNYLKKTKKNKNKVNEKQFKKIYNRYVKKNFMT</sequence>
<dbReference type="Proteomes" id="UP000475862">
    <property type="component" value="Unassembled WGS sequence"/>
</dbReference>
<name>A0A6G0TCN7_APHGL</name>
<reference evidence="1 2" key="1">
    <citation type="submission" date="2019-08" db="EMBL/GenBank/DDBJ databases">
        <title>The genome of the soybean aphid Biotype 1, its phylome, world population structure and adaptation to the North American continent.</title>
        <authorList>
            <person name="Giordano R."/>
            <person name="Donthu R.K."/>
            <person name="Hernandez A.G."/>
            <person name="Wright C.L."/>
            <person name="Zimin A.V."/>
        </authorList>
    </citation>
    <scope>NUCLEOTIDE SEQUENCE [LARGE SCALE GENOMIC DNA]</scope>
    <source>
        <tissue evidence="1">Whole aphids</tissue>
    </source>
</reference>
<dbReference type="EMBL" id="VYZN01000042">
    <property type="protein sequence ID" value="KAE9530562.1"/>
    <property type="molecule type" value="Genomic_DNA"/>
</dbReference>
<organism evidence="1 2">
    <name type="scientific">Aphis glycines</name>
    <name type="common">Soybean aphid</name>
    <dbReference type="NCBI Taxonomy" id="307491"/>
    <lineage>
        <taxon>Eukaryota</taxon>
        <taxon>Metazoa</taxon>
        <taxon>Ecdysozoa</taxon>
        <taxon>Arthropoda</taxon>
        <taxon>Hexapoda</taxon>
        <taxon>Insecta</taxon>
        <taxon>Pterygota</taxon>
        <taxon>Neoptera</taxon>
        <taxon>Paraneoptera</taxon>
        <taxon>Hemiptera</taxon>
        <taxon>Sternorrhyncha</taxon>
        <taxon>Aphidomorpha</taxon>
        <taxon>Aphidoidea</taxon>
        <taxon>Aphididae</taxon>
        <taxon>Aphidini</taxon>
        <taxon>Aphis</taxon>
        <taxon>Aphis</taxon>
    </lineage>
</organism>
<gene>
    <name evidence="1" type="ORF">AGLY_011024</name>
</gene>
<keyword evidence="2" id="KW-1185">Reference proteome</keyword>
<accession>A0A6G0TCN7</accession>
<dbReference type="OrthoDB" id="6621581at2759"/>
<dbReference type="AlphaFoldDB" id="A0A6G0TCN7"/>
<protein>
    <submittedName>
        <fullName evidence="1">Uncharacterized protein</fullName>
    </submittedName>
</protein>
<evidence type="ECO:0000313" key="1">
    <source>
        <dbReference type="EMBL" id="KAE9530562.1"/>
    </source>
</evidence>
<proteinExistence type="predicted"/>
<evidence type="ECO:0000313" key="2">
    <source>
        <dbReference type="Proteomes" id="UP000475862"/>
    </source>
</evidence>
<comment type="caution">
    <text evidence="1">The sequence shown here is derived from an EMBL/GenBank/DDBJ whole genome shotgun (WGS) entry which is preliminary data.</text>
</comment>